<dbReference type="PANTHER" id="PTHR21659">
    <property type="entry name" value="HYDROPHOBIC PROTEIN RCI2 LOW TEMPERATURE AND SALT RESPONSIVE PROTEIN LTI6 -RELATED"/>
    <property type="match status" value="1"/>
</dbReference>
<dbReference type="OrthoDB" id="2802411at2759"/>
<keyword evidence="7" id="KW-1185">Reference proteome</keyword>
<gene>
    <name evidence="6" type="ORF">NECAME_11430</name>
</gene>
<keyword evidence="5" id="KW-0472">Membrane</keyword>
<dbReference type="GO" id="GO:0016020">
    <property type="term" value="C:membrane"/>
    <property type="evidence" value="ECO:0007669"/>
    <property type="project" value="UniProtKB-SubCell"/>
</dbReference>
<evidence type="ECO:0000256" key="2">
    <source>
        <dbReference type="ARBA" id="ARBA00009530"/>
    </source>
</evidence>
<evidence type="ECO:0000313" key="6">
    <source>
        <dbReference type="EMBL" id="ETN76795.1"/>
    </source>
</evidence>
<dbReference type="AlphaFoldDB" id="W2T464"/>
<comment type="similarity">
    <text evidence="2">Belongs to the UPF0057 (PMP3) family.</text>
</comment>
<comment type="subcellular location">
    <subcellularLocation>
        <location evidence="1">Membrane</location>
    </subcellularLocation>
</comment>
<keyword evidence="3" id="KW-0812">Transmembrane</keyword>
<sequence>MYQPVMPMYQPVAPPPAPVYYPEPSPAPPVYYPDPVPLNGKKSQIYHSTMKIAYPAAVSKGKKVIQRQDVSSLLRPIAVMCHSGCSSDLCINVLLTACGIIPGMIHAMCLVCSEDIRTVHVTHVNVTAPPYQLVASTNHVVPPPPSYDY</sequence>
<keyword evidence="4" id="KW-1133">Transmembrane helix</keyword>
<evidence type="ECO:0000256" key="3">
    <source>
        <dbReference type="ARBA" id="ARBA00022692"/>
    </source>
</evidence>
<dbReference type="Proteomes" id="UP000053676">
    <property type="component" value="Unassembled WGS sequence"/>
</dbReference>
<evidence type="ECO:0000256" key="4">
    <source>
        <dbReference type="ARBA" id="ARBA00022989"/>
    </source>
</evidence>
<protein>
    <submittedName>
        <fullName evidence="6">Uncharacterized protein</fullName>
    </submittedName>
</protein>
<dbReference type="InterPro" id="IPR000612">
    <property type="entry name" value="PMP3"/>
</dbReference>
<evidence type="ECO:0000256" key="5">
    <source>
        <dbReference type="ARBA" id="ARBA00023136"/>
    </source>
</evidence>
<name>W2T464_NECAM</name>
<dbReference type="KEGG" id="nai:NECAME_11430"/>
<organism evidence="6 7">
    <name type="scientific">Necator americanus</name>
    <name type="common">Human hookworm</name>
    <dbReference type="NCBI Taxonomy" id="51031"/>
    <lineage>
        <taxon>Eukaryota</taxon>
        <taxon>Metazoa</taxon>
        <taxon>Ecdysozoa</taxon>
        <taxon>Nematoda</taxon>
        <taxon>Chromadorea</taxon>
        <taxon>Rhabditida</taxon>
        <taxon>Rhabditina</taxon>
        <taxon>Rhabditomorpha</taxon>
        <taxon>Strongyloidea</taxon>
        <taxon>Ancylostomatidae</taxon>
        <taxon>Bunostominae</taxon>
        <taxon>Necator</taxon>
    </lineage>
</organism>
<evidence type="ECO:0000256" key="1">
    <source>
        <dbReference type="ARBA" id="ARBA00004370"/>
    </source>
</evidence>
<evidence type="ECO:0000313" key="7">
    <source>
        <dbReference type="Proteomes" id="UP000053676"/>
    </source>
</evidence>
<accession>W2T464</accession>
<dbReference type="EMBL" id="KI660207">
    <property type="protein sequence ID" value="ETN76795.1"/>
    <property type="molecule type" value="Genomic_DNA"/>
</dbReference>
<proteinExistence type="inferred from homology"/>
<reference evidence="7" key="1">
    <citation type="journal article" date="2014" name="Nat. Genet.">
        <title>Genome of the human hookworm Necator americanus.</title>
        <authorList>
            <person name="Tang Y.T."/>
            <person name="Gao X."/>
            <person name="Rosa B.A."/>
            <person name="Abubucker S."/>
            <person name="Hallsworth-Pepin K."/>
            <person name="Martin J."/>
            <person name="Tyagi R."/>
            <person name="Heizer E."/>
            <person name="Zhang X."/>
            <person name="Bhonagiri-Palsikar V."/>
            <person name="Minx P."/>
            <person name="Warren W.C."/>
            <person name="Wang Q."/>
            <person name="Zhan B."/>
            <person name="Hotez P.J."/>
            <person name="Sternberg P.W."/>
            <person name="Dougall A."/>
            <person name="Gaze S.T."/>
            <person name="Mulvenna J."/>
            <person name="Sotillo J."/>
            <person name="Ranganathan S."/>
            <person name="Rabelo E.M."/>
            <person name="Wilson R.K."/>
            <person name="Felgner P.L."/>
            <person name="Bethony J."/>
            <person name="Hawdon J.M."/>
            <person name="Gasser R.B."/>
            <person name="Loukas A."/>
            <person name="Mitreva M."/>
        </authorList>
    </citation>
    <scope>NUCLEOTIDE SEQUENCE [LARGE SCALE GENOMIC DNA]</scope>
</reference>
<dbReference type="Pfam" id="PF01679">
    <property type="entry name" value="Pmp3"/>
    <property type="match status" value="1"/>
</dbReference>
<dbReference type="PANTHER" id="PTHR21659:SF42">
    <property type="entry name" value="UPF0057 MEMBRANE PROTEIN ZK632.10-RELATED"/>
    <property type="match status" value="1"/>
</dbReference>